<protein>
    <submittedName>
        <fullName evidence="2">Transcriptional regulator, CarD family</fullName>
    </submittedName>
</protein>
<feature type="domain" description="CarD-like/TRCF RNAP-interacting" evidence="1">
    <location>
        <begin position="1"/>
        <end position="111"/>
    </location>
</feature>
<evidence type="ECO:0000313" key="2">
    <source>
        <dbReference type="EMBL" id="SFN98798.1"/>
    </source>
</evidence>
<name>A0A1I5DHW9_9FIRM</name>
<dbReference type="Gene3D" id="2.40.10.170">
    <property type="match status" value="1"/>
</dbReference>
<reference evidence="2 3" key="1">
    <citation type="submission" date="2016-10" db="EMBL/GenBank/DDBJ databases">
        <authorList>
            <person name="de Groot N.N."/>
        </authorList>
    </citation>
    <scope>NUCLEOTIDE SEQUENCE [LARGE SCALE GENOMIC DNA]</scope>
    <source>
        <strain evidence="2 3">DSM 1283</strain>
    </source>
</reference>
<dbReference type="GO" id="GO:0009303">
    <property type="term" value="P:rRNA transcription"/>
    <property type="evidence" value="ECO:0007669"/>
    <property type="project" value="TreeGrafter"/>
</dbReference>
<dbReference type="EMBL" id="FOWD01000006">
    <property type="protein sequence ID" value="SFN98798.1"/>
    <property type="molecule type" value="Genomic_DNA"/>
</dbReference>
<gene>
    <name evidence="2" type="ORF">SAMN04489757_10612</name>
</gene>
<accession>A0A1I5DHW9</accession>
<dbReference type="PANTHER" id="PTHR38447">
    <property type="entry name" value="TRANSCRIPTION FACTOR YDEB-RELATED"/>
    <property type="match status" value="1"/>
</dbReference>
<dbReference type="Proteomes" id="UP000198806">
    <property type="component" value="Unassembled WGS sequence"/>
</dbReference>
<dbReference type="PANTHER" id="PTHR38447:SF1">
    <property type="entry name" value="RNA POLYMERASE-BINDING TRANSCRIPTION FACTOR CARD"/>
    <property type="match status" value="1"/>
</dbReference>
<dbReference type="InterPro" id="IPR003711">
    <property type="entry name" value="CarD-like/TRCF_RID"/>
</dbReference>
<dbReference type="InterPro" id="IPR048792">
    <property type="entry name" value="CarD_C"/>
</dbReference>
<keyword evidence="3" id="KW-1185">Reference proteome</keyword>
<organism evidence="2 3">
    <name type="scientific">Anaerocolumna aminovalerica</name>
    <dbReference type="NCBI Taxonomy" id="1527"/>
    <lineage>
        <taxon>Bacteria</taxon>
        <taxon>Bacillati</taxon>
        <taxon>Bacillota</taxon>
        <taxon>Clostridia</taxon>
        <taxon>Lachnospirales</taxon>
        <taxon>Lachnospiraceae</taxon>
        <taxon>Anaerocolumna</taxon>
    </lineage>
</organism>
<dbReference type="Pfam" id="PF02559">
    <property type="entry name" value="CarD_TRCF_RID"/>
    <property type="match status" value="1"/>
</dbReference>
<evidence type="ECO:0000313" key="3">
    <source>
        <dbReference type="Proteomes" id="UP000198806"/>
    </source>
</evidence>
<evidence type="ECO:0000259" key="1">
    <source>
        <dbReference type="SMART" id="SM01058"/>
    </source>
</evidence>
<sequence>MFRQGDYIMYSNYGACFIDDIVEKTIENETKLFYIMRPINEDKTRIMTPINNKKVKMREIMPLEEAENIFNVIMNGNVNLITDRKQREKAYTKILKEGDPFEIAEIILTLLLEKNEKSKAGKNISITDKKYLEQAEKLLYSELSVCLDIEMDQVKEKVLDMLLENEAR</sequence>
<dbReference type="Gene3D" id="1.20.58.1290">
    <property type="entry name" value="CarD-like, C-terminal domain"/>
    <property type="match status" value="1"/>
</dbReference>
<dbReference type="InterPro" id="IPR042215">
    <property type="entry name" value="CarD-like_C"/>
</dbReference>
<dbReference type="Pfam" id="PF21095">
    <property type="entry name" value="CarD_C"/>
    <property type="match status" value="1"/>
</dbReference>
<dbReference type="InterPro" id="IPR052531">
    <property type="entry name" value="CarD-like_regulator"/>
</dbReference>
<dbReference type="RefSeq" id="WP_091684880.1">
    <property type="nucleotide sequence ID" value="NZ_BAABFM010000013.1"/>
</dbReference>
<dbReference type="InterPro" id="IPR036101">
    <property type="entry name" value="CarD-like/TRCF_RID_sf"/>
</dbReference>
<dbReference type="AlphaFoldDB" id="A0A1I5DHW9"/>
<proteinExistence type="predicted"/>
<dbReference type="SUPFAM" id="SSF141259">
    <property type="entry name" value="CarD-like"/>
    <property type="match status" value="1"/>
</dbReference>
<dbReference type="OrthoDB" id="9786074at2"/>
<dbReference type="SMART" id="SM01058">
    <property type="entry name" value="CarD_TRCF"/>
    <property type="match status" value="1"/>
</dbReference>
<dbReference type="STRING" id="1527.SAMN04489757_10612"/>